<evidence type="ECO:0000313" key="2">
    <source>
        <dbReference type="Proteomes" id="UP001259832"/>
    </source>
</evidence>
<keyword evidence="2" id="KW-1185">Reference proteome</keyword>
<proteinExistence type="predicted"/>
<evidence type="ECO:0008006" key="3">
    <source>
        <dbReference type="Google" id="ProtNLM"/>
    </source>
</evidence>
<name>A0AAD9GNS9_9STRA</name>
<evidence type="ECO:0000313" key="1">
    <source>
        <dbReference type="EMBL" id="KAK1941523.1"/>
    </source>
</evidence>
<protein>
    <recommendedName>
        <fullName evidence="3">Retrotransposon gag domain-containing protein</fullName>
    </recommendedName>
</protein>
<accession>A0AAD9GNS9</accession>
<reference evidence="1" key="1">
    <citation type="submission" date="2023-08" db="EMBL/GenBank/DDBJ databases">
        <title>Reference Genome Resource for the Citrus Pathogen Phytophthora citrophthora.</title>
        <authorList>
            <person name="Moller H."/>
            <person name="Coetzee B."/>
            <person name="Rose L.J."/>
            <person name="Van Niekerk J.M."/>
        </authorList>
    </citation>
    <scope>NUCLEOTIDE SEQUENCE</scope>
    <source>
        <strain evidence="1">STE-U-9442</strain>
    </source>
</reference>
<dbReference type="Proteomes" id="UP001259832">
    <property type="component" value="Unassembled WGS sequence"/>
</dbReference>
<comment type="caution">
    <text evidence="1">The sequence shown here is derived from an EMBL/GenBank/DDBJ whole genome shotgun (WGS) entry which is preliminary data.</text>
</comment>
<sequence>MDNAARWWVNYDRRLRPEVRTWTNLKEGLLQRYGPPVNLDEAEWRVNSRKMFHGESYADFAAGLREAAERNDVEERVFLAQFYREIDRVTRQLVKQPPVPRTLEQAVRKARDLNDPLETVAPRMQNLGQTDMNGPAAVPIQLTDANQATMVVPGIGGIKLPVAE</sequence>
<organism evidence="1 2">
    <name type="scientific">Phytophthora citrophthora</name>
    <dbReference type="NCBI Taxonomy" id="4793"/>
    <lineage>
        <taxon>Eukaryota</taxon>
        <taxon>Sar</taxon>
        <taxon>Stramenopiles</taxon>
        <taxon>Oomycota</taxon>
        <taxon>Peronosporomycetes</taxon>
        <taxon>Peronosporales</taxon>
        <taxon>Peronosporaceae</taxon>
        <taxon>Phytophthora</taxon>
    </lineage>
</organism>
<dbReference type="EMBL" id="JASMQC010000012">
    <property type="protein sequence ID" value="KAK1941523.1"/>
    <property type="molecule type" value="Genomic_DNA"/>
</dbReference>
<gene>
    <name evidence="1" type="ORF">P3T76_007389</name>
</gene>
<dbReference type="AlphaFoldDB" id="A0AAD9GNS9"/>